<reference evidence="1" key="1">
    <citation type="submission" date="2019-01" db="EMBL/GenBank/DDBJ databases">
        <title>Draft genome sequences of three monokaryotic isolates of the white-rot basidiomycete fungus Dichomitus squalens.</title>
        <authorList>
            <consortium name="DOE Joint Genome Institute"/>
            <person name="Lopez S.C."/>
            <person name="Andreopoulos B."/>
            <person name="Pangilinan J."/>
            <person name="Lipzen A."/>
            <person name="Riley R."/>
            <person name="Ahrendt S."/>
            <person name="Ng V."/>
            <person name="Barry K."/>
            <person name="Daum C."/>
            <person name="Grigoriev I.V."/>
            <person name="Hilden K.S."/>
            <person name="Makela M.R."/>
            <person name="de Vries R.P."/>
        </authorList>
    </citation>
    <scope>NUCLEOTIDE SEQUENCE [LARGE SCALE GENOMIC DNA]</scope>
    <source>
        <strain evidence="1">OM18370.1</strain>
    </source>
</reference>
<protein>
    <submittedName>
        <fullName evidence="1">Uncharacterized protein</fullName>
    </submittedName>
</protein>
<evidence type="ECO:0000313" key="1">
    <source>
        <dbReference type="EMBL" id="TBU31069.1"/>
    </source>
</evidence>
<name>A0A4Q9MTC2_9APHY</name>
<dbReference type="EMBL" id="ML143401">
    <property type="protein sequence ID" value="TBU31069.1"/>
    <property type="molecule type" value="Genomic_DNA"/>
</dbReference>
<dbReference type="OrthoDB" id="8120565at2759"/>
<dbReference type="Proteomes" id="UP000292957">
    <property type="component" value="Unassembled WGS sequence"/>
</dbReference>
<dbReference type="AlphaFoldDB" id="A0A4Q9MTC2"/>
<accession>A0A4Q9MTC2</accession>
<sequence length="166" mass="18316">MRETRRGALTTSGLKPAVSPRLLYHPLRLVLIPNLPQRTAVQRMRTSYECNRNRDGYIPVAGEAVEYLSITDIPREGVLHVHPDGTYTYAYGPTGIAGLVHNYYALGCAVFASIGGLTFGYDQGVIANVLVMKDFVGRWHLSAWDTGLMSACLSRASTRRTKENGE</sequence>
<gene>
    <name evidence="1" type="ORF">BD311DRAFT_146026</name>
</gene>
<proteinExistence type="predicted"/>
<organism evidence="1">
    <name type="scientific">Dichomitus squalens</name>
    <dbReference type="NCBI Taxonomy" id="114155"/>
    <lineage>
        <taxon>Eukaryota</taxon>
        <taxon>Fungi</taxon>
        <taxon>Dikarya</taxon>
        <taxon>Basidiomycota</taxon>
        <taxon>Agaricomycotina</taxon>
        <taxon>Agaricomycetes</taxon>
        <taxon>Polyporales</taxon>
        <taxon>Polyporaceae</taxon>
        <taxon>Dichomitus</taxon>
    </lineage>
</organism>